<comment type="subcellular location">
    <subcellularLocation>
        <location evidence="1 6">Cytoplasm</location>
        <location evidence="1 6">Cytoskeleton</location>
    </subcellularLocation>
</comment>
<dbReference type="SUPFAM" id="SSF50405">
    <property type="entry name" value="Actin-crosslinking proteins"/>
    <property type="match status" value="4"/>
</dbReference>
<dbReference type="Pfam" id="PF06268">
    <property type="entry name" value="Fascin"/>
    <property type="match status" value="4"/>
</dbReference>
<dbReference type="GeneID" id="100211238"/>
<feature type="domain" description="Fascin-like" evidence="7">
    <location>
        <begin position="147"/>
        <end position="255"/>
    </location>
</feature>
<evidence type="ECO:0000256" key="6">
    <source>
        <dbReference type="PIRNR" id="PIRNR005682"/>
    </source>
</evidence>
<evidence type="ECO:0000256" key="3">
    <source>
        <dbReference type="ARBA" id="ARBA00022490"/>
    </source>
</evidence>
<comment type="similarity">
    <text evidence="2 6">Belongs to the fascin family.</text>
</comment>
<evidence type="ECO:0000313" key="9">
    <source>
        <dbReference type="RefSeq" id="XP_065647222.1"/>
    </source>
</evidence>
<keyword evidence="5 6" id="KW-0206">Cytoskeleton</keyword>
<evidence type="ECO:0000256" key="2">
    <source>
        <dbReference type="ARBA" id="ARBA00007415"/>
    </source>
</evidence>
<sequence>MTNETSEISKNEFFNEIKFGLMNSEGFYLTSEKFGNQISVTGTSLRSKQVWGFEISKSSSMKGYLRSPHLKYLESDKNGVVICNSDTKCDSFLFEIELTDEGNWMFKDCNGKYLSGTSKGISFQIKEKAGLNAIWAIHIKNHPHCNIMSVARKRYVHVSDEEFRADEDLPWGKNYVISIEFCNGKYAFRDLNGRYLNGVTGYLDEKCSNDTFFVLYLSGLMYGFKCNNNKFLTVQGSKGKLIANKDNFGKDEQFLIEESKPQCIFTASNGKKLSVKQGVDVTANVFEEAGASEIFQIGFDANTENCVTIVTNLKTYLCTTDKSVIAKSDISMNSYFQMEWHDQHVMLRNFSGSYITSSSGGKLSLISENNKDENSLFTIQIVNRPILVLRCEYGYVGLSSSSTKVMCNRGAGTAVYVSNESGKYRFKFSDGKSWKMKDSDSMIFSDLEGDLFFCQLHSKNKMVILAPNGKYLRSDKNGNIYATEEEVRPSIYWEY</sequence>
<dbReference type="RefSeq" id="XP_065647222.1">
    <property type="nucleotide sequence ID" value="XM_065791150.1"/>
</dbReference>
<dbReference type="InterPro" id="IPR024703">
    <property type="entry name" value="Fascin_metazoans"/>
</dbReference>
<dbReference type="PANTHER" id="PTHR10551">
    <property type="entry name" value="FASCIN"/>
    <property type="match status" value="1"/>
</dbReference>
<evidence type="ECO:0000313" key="8">
    <source>
        <dbReference type="Proteomes" id="UP001652625"/>
    </source>
</evidence>
<organism evidence="8 9">
    <name type="scientific">Hydra vulgaris</name>
    <name type="common">Hydra</name>
    <name type="synonym">Hydra attenuata</name>
    <dbReference type="NCBI Taxonomy" id="6087"/>
    <lineage>
        <taxon>Eukaryota</taxon>
        <taxon>Metazoa</taxon>
        <taxon>Cnidaria</taxon>
        <taxon>Hydrozoa</taxon>
        <taxon>Hydroidolina</taxon>
        <taxon>Anthoathecata</taxon>
        <taxon>Aplanulata</taxon>
        <taxon>Hydridae</taxon>
        <taxon>Hydra</taxon>
    </lineage>
</organism>
<dbReference type="Gene3D" id="2.80.10.50">
    <property type="match status" value="4"/>
</dbReference>
<dbReference type="Proteomes" id="UP001652625">
    <property type="component" value="Chromosome 02"/>
</dbReference>
<dbReference type="PIRSF" id="PIRSF005682">
    <property type="entry name" value="Fascin"/>
    <property type="match status" value="1"/>
</dbReference>
<dbReference type="PANTHER" id="PTHR10551:SF9">
    <property type="entry name" value="FASCIN-2"/>
    <property type="match status" value="1"/>
</dbReference>
<dbReference type="InterPro" id="IPR008999">
    <property type="entry name" value="Actin-crosslinking"/>
</dbReference>
<evidence type="ECO:0000259" key="7">
    <source>
        <dbReference type="Pfam" id="PF06268"/>
    </source>
</evidence>
<feature type="domain" description="Fascin-like" evidence="7">
    <location>
        <begin position="415"/>
        <end position="495"/>
    </location>
</feature>
<evidence type="ECO:0000256" key="5">
    <source>
        <dbReference type="ARBA" id="ARBA00023212"/>
    </source>
</evidence>
<dbReference type="CDD" id="cd23335">
    <property type="entry name" value="beta-trefoil_FSCN_rpt2"/>
    <property type="match status" value="1"/>
</dbReference>
<reference evidence="9" key="2">
    <citation type="submission" date="2025-08" db="UniProtKB">
        <authorList>
            <consortium name="RefSeq"/>
        </authorList>
    </citation>
    <scope>IDENTIFICATION</scope>
</reference>
<keyword evidence="8" id="KW-1185">Reference proteome</keyword>
<name>A0ABM4BE47_HYDVU</name>
<keyword evidence="3 6" id="KW-0963">Cytoplasm</keyword>
<feature type="domain" description="Fascin-like" evidence="7">
    <location>
        <begin position="269"/>
        <end position="378"/>
    </location>
</feature>
<feature type="domain" description="Fascin-like" evidence="7">
    <location>
        <begin position="28"/>
        <end position="120"/>
    </location>
</feature>
<dbReference type="InterPro" id="IPR022768">
    <property type="entry name" value="Fascin-like_dom"/>
</dbReference>
<proteinExistence type="inferred from homology"/>
<evidence type="ECO:0000256" key="1">
    <source>
        <dbReference type="ARBA" id="ARBA00004245"/>
    </source>
</evidence>
<gene>
    <name evidence="9" type="primary">LOC100211238</name>
</gene>
<dbReference type="InterPro" id="IPR010431">
    <property type="entry name" value="Fascin"/>
</dbReference>
<protein>
    <recommendedName>
        <fullName evidence="6">Fascin</fullName>
    </recommendedName>
</protein>
<accession>A0ABM4BE47</accession>
<reference evidence="8" key="1">
    <citation type="submission" date="2025-05" db="UniProtKB">
        <authorList>
            <consortium name="RefSeq"/>
        </authorList>
    </citation>
    <scope>NUCLEOTIDE SEQUENCE [LARGE SCALE GENOMIC DNA]</scope>
</reference>
<dbReference type="CDD" id="cd23337">
    <property type="entry name" value="beta-trefoil_FSCN_rpt4"/>
    <property type="match status" value="1"/>
</dbReference>
<evidence type="ECO:0000256" key="4">
    <source>
        <dbReference type="ARBA" id="ARBA00023203"/>
    </source>
</evidence>
<keyword evidence="4 6" id="KW-0009">Actin-binding</keyword>